<evidence type="ECO:0000313" key="2">
    <source>
        <dbReference type="EMBL" id="SMO82717.1"/>
    </source>
</evidence>
<sequence>MPTDSSGEQTTSVRAYHKMLSIKDLLQGNLLNRWWDRDRWPVTSGNYLVGERKSPVAICTLTSPQLMEPLQKAEGTAIVGRLVTANLGIEKIIRNIISNPNIRYLLLCGEDSPVFHPGQTLHSLFEKGVDSDHRIIEAQGHYPVLINIDRELIEHFRNHIVLIDCTGEGNLDALQRTIMRLGKAETALRLGVDYEQDHPIPPRA</sequence>
<dbReference type="InterPro" id="IPR030688">
    <property type="entry name" value="MeTrfase_MtrA/MtxA"/>
</dbReference>
<keyword evidence="3" id="KW-1185">Reference proteome</keyword>
<organism evidence="2 3">
    <name type="scientific">Fodinibius sediminis</name>
    <dbReference type="NCBI Taxonomy" id="1214077"/>
    <lineage>
        <taxon>Bacteria</taxon>
        <taxon>Pseudomonadati</taxon>
        <taxon>Balneolota</taxon>
        <taxon>Balneolia</taxon>
        <taxon>Balneolales</taxon>
        <taxon>Balneolaceae</taxon>
        <taxon>Fodinibius</taxon>
    </lineage>
</organism>
<dbReference type="EMBL" id="FXTH01000016">
    <property type="protein sequence ID" value="SMO82717.1"/>
    <property type="molecule type" value="Genomic_DNA"/>
</dbReference>
<proteinExistence type="predicted"/>
<dbReference type="AlphaFoldDB" id="A0A521EFL4"/>
<gene>
    <name evidence="2" type="ORF">SAMN06265218_11624</name>
</gene>
<dbReference type="GO" id="GO:0008168">
    <property type="term" value="F:methyltransferase activity"/>
    <property type="evidence" value="ECO:0007669"/>
    <property type="project" value="UniProtKB-KW"/>
</dbReference>
<evidence type="ECO:0000313" key="3">
    <source>
        <dbReference type="Proteomes" id="UP000317593"/>
    </source>
</evidence>
<keyword evidence="1 2" id="KW-0808">Transferase</keyword>
<dbReference type="GO" id="GO:0032259">
    <property type="term" value="P:methylation"/>
    <property type="evidence" value="ECO:0007669"/>
    <property type="project" value="UniProtKB-KW"/>
</dbReference>
<evidence type="ECO:0000256" key="1">
    <source>
        <dbReference type="ARBA" id="ARBA00022679"/>
    </source>
</evidence>
<reference evidence="2 3" key="1">
    <citation type="submission" date="2017-05" db="EMBL/GenBank/DDBJ databases">
        <authorList>
            <person name="Varghese N."/>
            <person name="Submissions S."/>
        </authorList>
    </citation>
    <scope>NUCLEOTIDE SEQUENCE [LARGE SCALE GENOMIC DNA]</scope>
    <source>
        <strain evidence="2 3">DSM 21194</strain>
    </source>
</reference>
<dbReference type="Proteomes" id="UP000317593">
    <property type="component" value="Unassembled WGS sequence"/>
</dbReference>
<protein>
    <submittedName>
        <fullName evidence="2">Tetrahydromethanopterin S-methyltransferase, subunit A</fullName>
    </submittedName>
</protein>
<name>A0A521EFL4_9BACT</name>
<dbReference type="Pfam" id="PF04208">
    <property type="entry name" value="MtrA"/>
    <property type="match status" value="1"/>
</dbReference>
<accession>A0A521EFL4</accession>
<keyword evidence="2" id="KW-0489">Methyltransferase</keyword>